<evidence type="ECO:0000256" key="2">
    <source>
        <dbReference type="ARBA" id="ARBA00022777"/>
    </source>
</evidence>
<dbReference type="CDD" id="cd16917">
    <property type="entry name" value="HATPase_UhpB-NarQ-NarX-like"/>
    <property type="match status" value="1"/>
</dbReference>
<dbReference type="Pfam" id="PF07730">
    <property type="entry name" value="HisKA_3"/>
    <property type="match status" value="1"/>
</dbReference>
<keyword evidence="3" id="KW-0902">Two-component regulatory system</keyword>
<evidence type="ECO:0000256" key="1">
    <source>
        <dbReference type="ARBA" id="ARBA00022679"/>
    </source>
</evidence>
<evidence type="ECO:0000256" key="4">
    <source>
        <dbReference type="SAM" id="Phobius"/>
    </source>
</evidence>
<dbReference type="EMBL" id="BAAARW010000002">
    <property type="protein sequence ID" value="GAA2401068.1"/>
    <property type="molecule type" value="Genomic_DNA"/>
</dbReference>
<keyword evidence="4" id="KW-1133">Transmembrane helix</keyword>
<dbReference type="SUPFAM" id="SSF55874">
    <property type="entry name" value="ATPase domain of HSP90 chaperone/DNA topoisomerase II/histidine kinase"/>
    <property type="match status" value="1"/>
</dbReference>
<dbReference type="PANTHER" id="PTHR24421:SF63">
    <property type="entry name" value="SENSOR HISTIDINE KINASE DESK"/>
    <property type="match status" value="1"/>
</dbReference>
<dbReference type="Gene3D" id="6.10.250.2870">
    <property type="match status" value="1"/>
</dbReference>
<feature type="domain" description="Signal transduction histidine kinase subgroup 3 dimerisation and phosphoacceptor" evidence="5">
    <location>
        <begin position="426"/>
        <end position="478"/>
    </location>
</feature>
<sequence>MHGPGRRGSVAPRSAWVFAVAFLCLVLPARLAVAAQEAGAAAVAAAAALFVLPLLYAVPPGRVLWARHRGRLLTAQAVLTYLPFAVFGDGWIVGLSGLLGGLLLLGVRAPASWISFGTVLAVEGVLRVGTLPADATWSSIAWAFTVPVYTALSLFGLVRLADLVTDLHRTQAELAALAVVRQRLRSAERLREAIGDRLETVTAHAEAALPMLAREPDRARGRLTEAAAVARQALDQVRSAADDRGPPETGRAGGTVALRMARLVLVAVLCAYSTQILANTFDSGTAASAKGGAAAVIVAIVALQLRHTRGRPRGWAWTLAAQTLLCFAPFQVHDELSLLGMAGFAAGSALLLLPGRWAWAAFAAVLAGVGTLITAYSPYGVHDVVYVSSMTATTGLVVYGLSRLTELARRVEAARRELARMAVAQERLRVARDTHDMLGLGLSAIALKCDLVVRLIGRDDGRAREELGRLLEIAARARGDVLSVTGAGEAHRRLSLHVELAAARDALAAAGVEVRADVPAVPVPPRTDAVLATVLREAVTNILRHSAARRCTIGLSITEEAVRLRVVNDGVPASGTTGAGGTGIGNLRARVRAVGGRLAAGPDGAGRYELAVEIPVPP</sequence>
<feature type="transmembrane region" description="Helical" evidence="4">
    <location>
        <begin position="260"/>
        <end position="278"/>
    </location>
</feature>
<name>A0ABP5VEH6_9ACTN</name>
<reference evidence="7" key="1">
    <citation type="journal article" date="2019" name="Int. J. Syst. Evol. Microbiol.">
        <title>The Global Catalogue of Microorganisms (GCM) 10K type strain sequencing project: providing services to taxonomists for standard genome sequencing and annotation.</title>
        <authorList>
            <consortium name="The Broad Institute Genomics Platform"/>
            <consortium name="The Broad Institute Genome Sequencing Center for Infectious Disease"/>
            <person name="Wu L."/>
            <person name="Ma J."/>
        </authorList>
    </citation>
    <scope>NUCLEOTIDE SEQUENCE [LARGE SCALE GENOMIC DNA]</scope>
    <source>
        <strain evidence="7">JCM 3325</strain>
    </source>
</reference>
<keyword evidence="4" id="KW-0472">Membrane</keyword>
<protein>
    <recommendedName>
        <fullName evidence="5">Signal transduction histidine kinase subgroup 3 dimerisation and phosphoacceptor domain-containing protein</fullName>
    </recommendedName>
</protein>
<organism evidence="6 7">
    <name type="scientific">Actinomadura vinacea</name>
    <dbReference type="NCBI Taxonomy" id="115336"/>
    <lineage>
        <taxon>Bacteria</taxon>
        <taxon>Bacillati</taxon>
        <taxon>Actinomycetota</taxon>
        <taxon>Actinomycetes</taxon>
        <taxon>Streptosporangiales</taxon>
        <taxon>Thermomonosporaceae</taxon>
        <taxon>Actinomadura</taxon>
    </lineage>
</organism>
<accession>A0ABP5VEH6</accession>
<proteinExistence type="predicted"/>
<dbReference type="Gene3D" id="1.20.5.1930">
    <property type="match status" value="1"/>
</dbReference>
<dbReference type="InterPro" id="IPR050482">
    <property type="entry name" value="Sensor_HK_TwoCompSys"/>
</dbReference>
<feature type="transmembrane region" description="Helical" evidence="4">
    <location>
        <begin position="336"/>
        <end position="353"/>
    </location>
</feature>
<comment type="caution">
    <text evidence="6">The sequence shown here is derived from an EMBL/GenBank/DDBJ whole genome shotgun (WGS) entry which is preliminary data.</text>
</comment>
<feature type="transmembrane region" description="Helical" evidence="4">
    <location>
        <begin position="385"/>
        <end position="402"/>
    </location>
</feature>
<dbReference type="PANTHER" id="PTHR24421">
    <property type="entry name" value="NITRATE/NITRITE SENSOR PROTEIN NARX-RELATED"/>
    <property type="match status" value="1"/>
</dbReference>
<keyword evidence="4" id="KW-0812">Transmembrane</keyword>
<feature type="transmembrane region" description="Helical" evidence="4">
    <location>
        <begin position="44"/>
        <end position="65"/>
    </location>
</feature>
<feature type="transmembrane region" description="Helical" evidence="4">
    <location>
        <begin position="360"/>
        <end position="379"/>
    </location>
</feature>
<dbReference type="InterPro" id="IPR011712">
    <property type="entry name" value="Sig_transdc_His_kin_sub3_dim/P"/>
</dbReference>
<keyword evidence="1" id="KW-0808">Transferase</keyword>
<evidence type="ECO:0000313" key="7">
    <source>
        <dbReference type="Proteomes" id="UP001501231"/>
    </source>
</evidence>
<dbReference type="InterPro" id="IPR036890">
    <property type="entry name" value="HATPase_C_sf"/>
</dbReference>
<keyword evidence="7" id="KW-1185">Reference proteome</keyword>
<feature type="transmembrane region" description="Helical" evidence="4">
    <location>
        <begin position="284"/>
        <end position="302"/>
    </location>
</feature>
<feature type="transmembrane region" description="Helical" evidence="4">
    <location>
        <begin position="77"/>
        <end position="105"/>
    </location>
</feature>
<evidence type="ECO:0000313" key="6">
    <source>
        <dbReference type="EMBL" id="GAA2401068.1"/>
    </source>
</evidence>
<dbReference type="Proteomes" id="UP001501231">
    <property type="component" value="Unassembled WGS sequence"/>
</dbReference>
<gene>
    <name evidence="6" type="ORF">GCM10010191_05390</name>
</gene>
<dbReference type="Gene3D" id="3.30.565.10">
    <property type="entry name" value="Histidine kinase-like ATPase, C-terminal domain"/>
    <property type="match status" value="1"/>
</dbReference>
<evidence type="ECO:0000259" key="5">
    <source>
        <dbReference type="Pfam" id="PF07730"/>
    </source>
</evidence>
<evidence type="ECO:0000256" key="3">
    <source>
        <dbReference type="ARBA" id="ARBA00023012"/>
    </source>
</evidence>
<feature type="transmembrane region" description="Helical" evidence="4">
    <location>
        <begin position="140"/>
        <end position="161"/>
    </location>
</feature>
<keyword evidence="2" id="KW-0418">Kinase</keyword>